<evidence type="ECO:0000313" key="2">
    <source>
        <dbReference type="Proteomes" id="UP000183832"/>
    </source>
</evidence>
<keyword evidence="2" id="KW-1185">Reference proteome</keyword>
<reference evidence="1 2" key="1">
    <citation type="submission" date="2015-04" db="EMBL/GenBank/DDBJ databases">
        <authorList>
            <person name="Syromyatnikov M.Y."/>
            <person name="Popov V.N."/>
        </authorList>
    </citation>
    <scope>NUCLEOTIDE SEQUENCE [LARGE SCALE GENOMIC DNA]</scope>
</reference>
<name>A0A1J1HKT1_9DIPT</name>
<gene>
    <name evidence="1" type="ORF">CLUMA_CG002431</name>
</gene>
<dbReference type="Proteomes" id="UP000183832">
    <property type="component" value="Unassembled WGS sequence"/>
</dbReference>
<dbReference type="EMBL" id="CVRI01000009">
    <property type="protein sequence ID" value="CRK88637.1"/>
    <property type="molecule type" value="Genomic_DNA"/>
</dbReference>
<sequence>MSFETANRKPQVVAFGVINATRFDNRKDQPAINNILHYSQYCSQHNQIATVLLEPFTIKQLSRSKVN</sequence>
<proteinExistence type="predicted"/>
<organism evidence="1 2">
    <name type="scientific">Clunio marinus</name>
    <dbReference type="NCBI Taxonomy" id="568069"/>
    <lineage>
        <taxon>Eukaryota</taxon>
        <taxon>Metazoa</taxon>
        <taxon>Ecdysozoa</taxon>
        <taxon>Arthropoda</taxon>
        <taxon>Hexapoda</taxon>
        <taxon>Insecta</taxon>
        <taxon>Pterygota</taxon>
        <taxon>Neoptera</taxon>
        <taxon>Endopterygota</taxon>
        <taxon>Diptera</taxon>
        <taxon>Nematocera</taxon>
        <taxon>Chironomoidea</taxon>
        <taxon>Chironomidae</taxon>
        <taxon>Clunio</taxon>
    </lineage>
</organism>
<dbReference type="AlphaFoldDB" id="A0A1J1HKT1"/>
<evidence type="ECO:0000313" key="1">
    <source>
        <dbReference type="EMBL" id="CRK88637.1"/>
    </source>
</evidence>
<accession>A0A1J1HKT1</accession>
<protein>
    <submittedName>
        <fullName evidence="1">CLUMA_CG002431, isoform A</fullName>
    </submittedName>
</protein>